<comment type="caution">
    <text evidence="1">The sequence shown here is derived from an EMBL/GenBank/DDBJ whole genome shotgun (WGS) entry which is preliminary data.</text>
</comment>
<organism evidence="1 2">
    <name type="scientific">Pseudoalteromonas ruthenica</name>
    <dbReference type="NCBI Taxonomy" id="151081"/>
    <lineage>
        <taxon>Bacteria</taxon>
        <taxon>Pseudomonadati</taxon>
        <taxon>Pseudomonadota</taxon>
        <taxon>Gammaproteobacteria</taxon>
        <taxon>Alteromonadales</taxon>
        <taxon>Pseudoalteromonadaceae</taxon>
        <taxon>Pseudoalteromonas</taxon>
    </lineage>
</organism>
<evidence type="ECO:0008006" key="3">
    <source>
        <dbReference type="Google" id="ProtNLM"/>
    </source>
</evidence>
<evidence type="ECO:0000313" key="2">
    <source>
        <dbReference type="Proteomes" id="UP000305874"/>
    </source>
</evidence>
<accession>A0A5S3Z3W9</accession>
<sequence>MNRLITKIIIVSTMLISSGVLADNRNSLVGMWVTIGHSKTLTSDRSDLTLYSEKGLYRWEIKSNGKIRMYTDIGSDEFPYKIDGNKLTVSQFGMEQSFEIVEVTDSSLVVKNFMDTYHYYER</sequence>
<proteinExistence type="predicted"/>
<dbReference type="RefSeq" id="WP_138548188.1">
    <property type="nucleotide sequence ID" value="NZ_PNCG01000010.1"/>
</dbReference>
<dbReference type="Proteomes" id="UP000305874">
    <property type="component" value="Unassembled WGS sequence"/>
</dbReference>
<gene>
    <name evidence="1" type="ORF">CWC05_10650</name>
</gene>
<dbReference type="EMBL" id="PNCG01000010">
    <property type="protein sequence ID" value="TMP86928.1"/>
    <property type="molecule type" value="Genomic_DNA"/>
</dbReference>
<dbReference type="AlphaFoldDB" id="A0A5S3Z3W9"/>
<name>A0A5S3Z3W9_9GAMM</name>
<reference evidence="2" key="2">
    <citation type="submission" date="2019-06" db="EMBL/GenBank/DDBJ databases">
        <title>Co-occurence of chitin degradation, pigmentation and bioactivity in marine Pseudoalteromonas.</title>
        <authorList>
            <person name="Sonnenschein E.C."/>
            <person name="Bech P.K."/>
        </authorList>
    </citation>
    <scope>NUCLEOTIDE SEQUENCE [LARGE SCALE GENOMIC DNA]</scope>
    <source>
        <strain evidence="2">S2897</strain>
    </source>
</reference>
<reference evidence="1 2" key="1">
    <citation type="submission" date="2017-12" db="EMBL/GenBank/DDBJ databases">
        <authorList>
            <person name="Paulsen S."/>
            <person name="Gram L.K."/>
        </authorList>
    </citation>
    <scope>NUCLEOTIDE SEQUENCE [LARGE SCALE GENOMIC DNA]</scope>
    <source>
        <strain evidence="1 2">S2897</strain>
    </source>
</reference>
<protein>
    <recommendedName>
        <fullName evidence="3">Lipocalin-like domain-containing protein</fullName>
    </recommendedName>
</protein>
<evidence type="ECO:0000313" key="1">
    <source>
        <dbReference type="EMBL" id="TMP86928.1"/>
    </source>
</evidence>